<accession>A0ACD6AKZ6</accession>
<dbReference type="EnsemblPlants" id="AVESA.00010b.r2.7DG1396890.1">
    <property type="protein sequence ID" value="AVESA.00010b.r2.7DG1396890.1.CDS"/>
    <property type="gene ID" value="AVESA.00010b.r2.7DG1396890"/>
</dbReference>
<protein>
    <submittedName>
        <fullName evidence="1">Uncharacterized protein</fullName>
    </submittedName>
</protein>
<reference evidence="1" key="1">
    <citation type="submission" date="2021-05" db="EMBL/GenBank/DDBJ databases">
        <authorList>
            <person name="Scholz U."/>
            <person name="Mascher M."/>
            <person name="Fiebig A."/>
        </authorList>
    </citation>
    <scope>NUCLEOTIDE SEQUENCE [LARGE SCALE GENOMIC DNA]</scope>
</reference>
<organism evidence="1 2">
    <name type="scientific">Avena sativa</name>
    <name type="common">Oat</name>
    <dbReference type="NCBI Taxonomy" id="4498"/>
    <lineage>
        <taxon>Eukaryota</taxon>
        <taxon>Viridiplantae</taxon>
        <taxon>Streptophyta</taxon>
        <taxon>Embryophyta</taxon>
        <taxon>Tracheophyta</taxon>
        <taxon>Spermatophyta</taxon>
        <taxon>Magnoliopsida</taxon>
        <taxon>Liliopsida</taxon>
        <taxon>Poales</taxon>
        <taxon>Poaceae</taxon>
        <taxon>BOP clade</taxon>
        <taxon>Pooideae</taxon>
        <taxon>Poodae</taxon>
        <taxon>Poeae</taxon>
        <taxon>Poeae Chloroplast Group 1 (Aveneae type)</taxon>
        <taxon>Aveninae</taxon>
        <taxon>Avena</taxon>
    </lineage>
</organism>
<evidence type="ECO:0000313" key="1">
    <source>
        <dbReference type="EnsemblPlants" id="AVESA.00010b.r2.7DG1396890.1.CDS"/>
    </source>
</evidence>
<dbReference type="Proteomes" id="UP001732700">
    <property type="component" value="Chromosome 7D"/>
</dbReference>
<sequence>MASSSVQQRPWLLLLISVVLLPAAASVVFDVNYAPTWGADGYHLVDLGTEVRLTMDRSSGAGFGSRLSYGSGFFRMRIRVPGGYTPGVVTAFYVASDSASGNQDEVDLEFLGDVDGKPVTLQTNVFVGGHGEREQRLHLWFDPAADFHDYSVLWNPYQLVVFVDETPIRVLRNLTGSVPDYEFPTKPTRVRASLWDGSSWATDGGRTRVDWSRGPYTVAFRGFGVDACANTSATPCGSTDLWWNARRYRRLSVRQQAAYQNVRDTYINYDYCADRDRFKNRKMPAECSYN</sequence>
<proteinExistence type="predicted"/>
<evidence type="ECO:0000313" key="2">
    <source>
        <dbReference type="Proteomes" id="UP001732700"/>
    </source>
</evidence>
<name>A0ACD6AKZ6_AVESA</name>
<keyword evidence="2" id="KW-1185">Reference proteome</keyword>
<reference evidence="1" key="2">
    <citation type="submission" date="2025-09" db="UniProtKB">
        <authorList>
            <consortium name="EnsemblPlants"/>
        </authorList>
    </citation>
    <scope>IDENTIFICATION</scope>
</reference>